<protein>
    <submittedName>
        <fullName evidence="10">FtsX-like permease family protein</fullName>
    </submittedName>
</protein>
<dbReference type="InterPro" id="IPR050250">
    <property type="entry name" value="Macrolide_Exporter_MacB"/>
</dbReference>
<dbReference type="EMBL" id="JAIEZQ010000002">
    <property type="protein sequence ID" value="MBY9075928.1"/>
    <property type="molecule type" value="Genomic_DNA"/>
</dbReference>
<evidence type="ECO:0000256" key="5">
    <source>
        <dbReference type="ARBA" id="ARBA00023136"/>
    </source>
</evidence>
<feature type="transmembrane region" description="Helical" evidence="7">
    <location>
        <begin position="718"/>
        <end position="747"/>
    </location>
</feature>
<feature type="domain" description="ABC3 transporter permease C-terminal" evidence="8">
    <location>
        <begin position="273"/>
        <end position="394"/>
    </location>
</feature>
<proteinExistence type="inferred from homology"/>
<comment type="caution">
    <text evidence="10">The sequence shown here is derived from an EMBL/GenBank/DDBJ whole genome shotgun (WGS) entry which is preliminary data.</text>
</comment>
<sequence>MWRVTWRNLFARKVRLLLSAFAIVLGVAFVAGSFIFTDAMGGAFSGIIKGGTADAEIAPTGANDFDSQQDNRTIPAAVVDRLRALPEADGVHPYNQLQSLYVIGSEGKLVGGNGPPGLAFSDVDTRSVTGNRIVEYVEGEHPSGTGEVAIDVGTAEKGKLEVGDTITLVTPGDPPTMRARLVGLVEFGEGSLAGATLTIFDPEAMQELFFDGRDVYNGISLNAAEDVSQQQLVDAAVPLLPEGVTARTGDEVIETGEEGLSQVLGFLNTFLLVFAAIAMVVGTFLIINTFSILVAQRSRELALLRAMGASKKQVNRSVLAEAFAVGLIGSTVGLAAGYLLALGLRALFGAIGLDLSTAEFPVNPRTVVVAYAVGILVTMLAAYLPARRASRIPPVAAMRDDVALPEASLHRRMLVGTAMVVLGIGGMVLGFALDGGTDGLSAIGGGMLLILVGVSLMSPVLGKPLVHGLGAVYRRVFGTVGQLAAQNSLRNPRRTAATASALMIGLALVALMSILGSSATASTDKAVEETLTSQFIVSNVVGTPFSTSVAEQIRDVDGIETVAQFRQAYPDLVGGGSAFVGAADPDQLAEALQFPMVAGALATLKPGTVVVDAATAQEKGYRVGDEIGLKFQGGTVDLEIVGIYANPGAIPANYLVTLDTLEKGGLAPLDSLVFLTKDDAADTEAIRTAVEEITAELPTVTLKDPSQFAEEQREQINFFLYVIYALLGLAVIIAVLGIVNTLALSVIERTREVGLLRAVGLSRAQLRRMVRLESVIVAVLGAVLGVLMGIAFGVALQRAIADQGVDVLDIPWARLGVFVVLAAAVGVLAAVIPARRAAKLDVLEAISTE</sequence>
<evidence type="ECO:0000313" key="10">
    <source>
        <dbReference type="EMBL" id="MBY9075928.1"/>
    </source>
</evidence>
<keyword evidence="5 7" id="KW-0472">Membrane</keyword>
<evidence type="ECO:0000256" key="4">
    <source>
        <dbReference type="ARBA" id="ARBA00022989"/>
    </source>
</evidence>
<feature type="transmembrane region" description="Helical" evidence="7">
    <location>
        <begin position="368"/>
        <end position="386"/>
    </location>
</feature>
<reference evidence="10 11" key="1">
    <citation type="submission" date="2021-08" db="EMBL/GenBank/DDBJ databases">
        <title>Nocardioides bacterium WL0053 sp. nov., isolated from the sediment.</title>
        <authorList>
            <person name="Wang L."/>
            <person name="Zhang D."/>
            <person name="Zhang A."/>
        </authorList>
    </citation>
    <scope>NUCLEOTIDE SEQUENCE [LARGE SCALE GENOMIC DNA]</scope>
    <source>
        <strain evidence="10 11">WL0053</strain>
    </source>
</reference>
<feature type="transmembrane region" description="Helical" evidence="7">
    <location>
        <begin position="439"/>
        <end position="461"/>
    </location>
</feature>
<dbReference type="InterPro" id="IPR025857">
    <property type="entry name" value="MacB_PCD"/>
</dbReference>
<evidence type="ECO:0000256" key="1">
    <source>
        <dbReference type="ARBA" id="ARBA00004651"/>
    </source>
</evidence>
<evidence type="ECO:0000256" key="6">
    <source>
        <dbReference type="ARBA" id="ARBA00038076"/>
    </source>
</evidence>
<name>A0ABS7RLJ8_9ACTN</name>
<dbReference type="Pfam" id="PF12704">
    <property type="entry name" value="MacB_PCD"/>
    <property type="match status" value="2"/>
</dbReference>
<dbReference type="Pfam" id="PF02687">
    <property type="entry name" value="FtsX"/>
    <property type="match status" value="2"/>
</dbReference>
<evidence type="ECO:0000256" key="2">
    <source>
        <dbReference type="ARBA" id="ARBA00022475"/>
    </source>
</evidence>
<comment type="subcellular location">
    <subcellularLocation>
        <location evidence="1">Cell membrane</location>
        <topology evidence="1">Multi-pass membrane protein</topology>
    </subcellularLocation>
</comment>
<keyword evidence="3 7" id="KW-0812">Transmembrane</keyword>
<comment type="similarity">
    <text evidence="6">Belongs to the ABC-4 integral membrane protein family.</text>
</comment>
<organism evidence="10 11">
    <name type="scientific">Nocardioides jiangsuensis</name>
    <dbReference type="NCBI Taxonomy" id="2866161"/>
    <lineage>
        <taxon>Bacteria</taxon>
        <taxon>Bacillati</taxon>
        <taxon>Actinomycetota</taxon>
        <taxon>Actinomycetes</taxon>
        <taxon>Propionibacteriales</taxon>
        <taxon>Nocardioidaceae</taxon>
        <taxon>Nocardioides</taxon>
    </lineage>
</organism>
<feature type="transmembrane region" description="Helical" evidence="7">
    <location>
        <begin position="270"/>
        <end position="296"/>
    </location>
</feature>
<evidence type="ECO:0000256" key="7">
    <source>
        <dbReference type="SAM" id="Phobius"/>
    </source>
</evidence>
<keyword evidence="11" id="KW-1185">Reference proteome</keyword>
<feature type="domain" description="MacB-like periplasmic core" evidence="9">
    <location>
        <begin position="17"/>
        <end position="236"/>
    </location>
</feature>
<evidence type="ECO:0000256" key="3">
    <source>
        <dbReference type="ARBA" id="ARBA00022692"/>
    </source>
</evidence>
<feature type="domain" description="ABC3 transporter permease C-terminal" evidence="8">
    <location>
        <begin position="726"/>
        <end position="841"/>
    </location>
</feature>
<keyword evidence="2" id="KW-1003">Cell membrane</keyword>
<evidence type="ECO:0000259" key="9">
    <source>
        <dbReference type="Pfam" id="PF12704"/>
    </source>
</evidence>
<feature type="transmembrane region" description="Helical" evidence="7">
    <location>
        <begin position="413"/>
        <end position="433"/>
    </location>
</feature>
<gene>
    <name evidence="10" type="ORF">K1X13_13930</name>
</gene>
<feature type="domain" description="MacB-like periplasmic core" evidence="9">
    <location>
        <begin position="495"/>
        <end position="692"/>
    </location>
</feature>
<dbReference type="RefSeq" id="WP_221025619.1">
    <property type="nucleotide sequence ID" value="NZ_JAIEZQ010000002.1"/>
</dbReference>
<evidence type="ECO:0000313" key="11">
    <source>
        <dbReference type="Proteomes" id="UP000754710"/>
    </source>
</evidence>
<keyword evidence="4 7" id="KW-1133">Transmembrane helix</keyword>
<dbReference type="Proteomes" id="UP000754710">
    <property type="component" value="Unassembled WGS sequence"/>
</dbReference>
<dbReference type="PANTHER" id="PTHR30572">
    <property type="entry name" value="MEMBRANE COMPONENT OF TRANSPORTER-RELATED"/>
    <property type="match status" value="1"/>
</dbReference>
<dbReference type="PANTHER" id="PTHR30572:SF4">
    <property type="entry name" value="ABC TRANSPORTER PERMEASE YTRF"/>
    <property type="match status" value="1"/>
</dbReference>
<evidence type="ECO:0000259" key="8">
    <source>
        <dbReference type="Pfam" id="PF02687"/>
    </source>
</evidence>
<accession>A0ABS7RLJ8</accession>
<dbReference type="InterPro" id="IPR003838">
    <property type="entry name" value="ABC3_permease_C"/>
</dbReference>
<feature type="transmembrane region" description="Helical" evidence="7">
    <location>
        <begin position="775"/>
        <end position="800"/>
    </location>
</feature>
<feature type="transmembrane region" description="Helical" evidence="7">
    <location>
        <begin position="812"/>
        <end position="832"/>
    </location>
</feature>
<feature type="transmembrane region" description="Helical" evidence="7">
    <location>
        <begin position="317"/>
        <end position="348"/>
    </location>
</feature>
<feature type="transmembrane region" description="Helical" evidence="7">
    <location>
        <begin position="496"/>
        <end position="515"/>
    </location>
</feature>